<comment type="caution">
    <text evidence="1">The sequence shown here is derived from an EMBL/GenBank/DDBJ whole genome shotgun (WGS) entry which is preliminary data.</text>
</comment>
<protein>
    <submittedName>
        <fullName evidence="1">Uncharacterized protein</fullName>
    </submittedName>
</protein>
<evidence type="ECO:0000313" key="2">
    <source>
        <dbReference type="Proteomes" id="UP000559598"/>
    </source>
</evidence>
<evidence type="ECO:0000313" key="1">
    <source>
        <dbReference type="EMBL" id="MBB4072800.1"/>
    </source>
</evidence>
<proteinExistence type="predicted"/>
<name>A0A840DJ38_9BACL</name>
<accession>A0A840DJ38</accession>
<dbReference type="RefSeq" id="WP_183183221.1">
    <property type="nucleotide sequence ID" value="NZ_BMNP01000007.1"/>
</dbReference>
<sequence length="225" mass="26653">MNKTISQINKLLFQELGQINTEEDFKKLEQLLLAILQYDQRKYKQKYVFDLKVKTKNWPVKFKEIYPNQIFEIYLENIDRFAYGVIVGGNFKENRDDDIIIGYLNHFSSEQLSVDQIFEFIRLKHFLFFANSGLYSIINYRWKFVGSFPSEILNQDELQKLEYSTKFLGKYYKSVGNSVRPILECEIISEEEASHIMNPLGIIGDKEIENILEDYYKSSHTSSFI</sequence>
<dbReference type="AlphaFoldDB" id="A0A840DJ38"/>
<keyword evidence="2" id="KW-1185">Reference proteome</keyword>
<reference evidence="1 2" key="1">
    <citation type="submission" date="2020-08" db="EMBL/GenBank/DDBJ databases">
        <title>Genomic Encyclopedia of Type Strains, Phase IV (KMG-IV): sequencing the most valuable type-strain genomes for metagenomic binning, comparative biology and taxonomic classification.</title>
        <authorList>
            <person name="Goeker M."/>
        </authorList>
    </citation>
    <scope>NUCLEOTIDE SEQUENCE [LARGE SCALE GENOMIC DNA]</scope>
    <source>
        <strain evidence="1 2">DSM 17075</strain>
    </source>
</reference>
<dbReference type="Proteomes" id="UP000559598">
    <property type="component" value="Unassembled WGS sequence"/>
</dbReference>
<organism evidence="1 2">
    <name type="scientific">Anoxybacteroides voinovskiense</name>
    <dbReference type="NCBI Taxonomy" id="230470"/>
    <lineage>
        <taxon>Bacteria</taxon>
        <taxon>Bacillati</taxon>
        <taxon>Bacillota</taxon>
        <taxon>Bacilli</taxon>
        <taxon>Bacillales</taxon>
        <taxon>Anoxybacillaceae</taxon>
        <taxon>Anoxybacteroides</taxon>
    </lineage>
</organism>
<dbReference type="EMBL" id="JACIDE010000003">
    <property type="protein sequence ID" value="MBB4072800.1"/>
    <property type="molecule type" value="Genomic_DNA"/>
</dbReference>
<gene>
    <name evidence="1" type="ORF">GGR02_000560</name>
</gene>